<dbReference type="AlphaFoldDB" id="M1YV37"/>
<protein>
    <recommendedName>
        <fullName evidence="4">Transporter</fullName>
    </recommendedName>
</protein>
<gene>
    <name evidence="2" type="ORF">NITGR_1050027</name>
</gene>
<reference evidence="2 3" key="1">
    <citation type="journal article" date="2013" name="Front. Microbiol.">
        <title>The genome of Nitrospina gracilis illuminates the metabolism and evolution of the major marine nitrite oxidizer.</title>
        <authorList>
            <person name="Luecker S."/>
            <person name="Nowka B."/>
            <person name="Rattei T."/>
            <person name="Spieck E."/>
            <person name="and Daims H."/>
        </authorList>
    </citation>
    <scope>NUCLEOTIDE SEQUENCE [LARGE SCALE GENOMIC DNA]</scope>
    <source>
        <strain evidence="2 3">3/211</strain>
    </source>
</reference>
<evidence type="ECO:0008006" key="4">
    <source>
        <dbReference type="Google" id="ProtNLM"/>
    </source>
</evidence>
<feature type="chain" id="PRO_5004019391" description="Transporter" evidence="1">
    <location>
        <begin position="24"/>
        <end position="267"/>
    </location>
</feature>
<dbReference type="Proteomes" id="UP000011704">
    <property type="component" value="Unassembled WGS sequence"/>
</dbReference>
<dbReference type="InterPro" id="IPR025737">
    <property type="entry name" value="FApF"/>
</dbReference>
<name>M1YV37_NITG3</name>
<dbReference type="OrthoDB" id="1014491at2"/>
<feature type="signal peptide" evidence="1">
    <location>
        <begin position="1"/>
        <end position="23"/>
    </location>
</feature>
<sequence>MMRKIFFGHILTALLVAATPLWAAEPSPIVTDRPGQSDASSVVAPGTLQIETGYFLTHDDDGGHATTHLLPEPLFRLGVLEWLELRFFLDGYIAQDVTGGPDASGFGDGNIGTKFYFWGPEGLRPEFALDWGVALPFGDDEVSRQRYDPFVRLLFTNVITKRFSITYNLGAEWNTTTLASGARETLGAYTYTFSPAYVLTPEWSVFAEVFGSVPMDPADDAHTFNGGVLWLITPDWQFDLSAGVGLNDAANDLFIRAGLSTRWGNLF</sequence>
<proteinExistence type="predicted"/>
<evidence type="ECO:0000313" key="2">
    <source>
        <dbReference type="EMBL" id="CCQ89464.1"/>
    </source>
</evidence>
<keyword evidence="1" id="KW-0732">Signal</keyword>
<dbReference type="HOGENOM" id="CLU_064308_1_0_0"/>
<dbReference type="InParanoid" id="M1YV37"/>
<dbReference type="RefSeq" id="WP_005005899.1">
    <property type="nucleotide sequence ID" value="NZ_HG422173.1"/>
</dbReference>
<keyword evidence="3" id="KW-1185">Reference proteome</keyword>
<dbReference type="Pfam" id="PF13557">
    <property type="entry name" value="Phenol_MetA_deg"/>
    <property type="match status" value="1"/>
</dbReference>
<comment type="caution">
    <text evidence="2">The sequence shown here is derived from an EMBL/GenBank/DDBJ whole genome shotgun (WGS) entry which is preliminary data.</text>
</comment>
<evidence type="ECO:0000256" key="1">
    <source>
        <dbReference type="SAM" id="SignalP"/>
    </source>
</evidence>
<dbReference type="EMBL" id="CAQJ01000008">
    <property type="protein sequence ID" value="CCQ89464.1"/>
    <property type="molecule type" value="Genomic_DNA"/>
</dbReference>
<accession>M1YV37</accession>
<organism evidence="2 3">
    <name type="scientific">Nitrospina gracilis (strain 3/211)</name>
    <dbReference type="NCBI Taxonomy" id="1266370"/>
    <lineage>
        <taxon>Bacteria</taxon>
        <taxon>Pseudomonadati</taxon>
        <taxon>Nitrospinota/Tectimicrobiota group</taxon>
        <taxon>Nitrospinota</taxon>
        <taxon>Nitrospinia</taxon>
        <taxon>Nitrospinales</taxon>
        <taxon>Nitrospinaceae</taxon>
        <taxon>Nitrospina</taxon>
    </lineage>
</organism>
<evidence type="ECO:0000313" key="3">
    <source>
        <dbReference type="Proteomes" id="UP000011704"/>
    </source>
</evidence>